<evidence type="ECO:0000256" key="5">
    <source>
        <dbReference type="ARBA" id="ARBA00023136"/>
    </source>
</evidence>
<feature type="transmembrane region" description="Helical" evidence="6">
    <location>
        <begin position="547"/>
        <end position="565"/>
    </location>
</feature>
<comment type="subcellular location">
    <subcellularLocation>
        <location evidence="1">Membrane</location>
        <topology evidence="1">Multi-pass membrane protein</topology>
    </subcellularLocation>
</comment>
<dbReference type="InterPro" id="IPR006904">
    <property type="entry name" value="DUF716"/>
</dbReference>
<name>A0A835KZC5_9POAL</name>
<feature type="transmembrane region" description="Helical" evidence="6">
    <location>
        <begin position="77"/>
        <end position="96"/>
    </location>
</feature>
<dbReference type="PANTHER" id="PTHR46285:SF3">
    <property type="entry name" value="PROTEINASE INHIBITOR I4, SERPIN (DUF716)"/>
    <property type="match status" value="1"/>
</dbReference>
<evidence type="ECO:0000256" key="4">
    <source>
        <dbReference type="ARBA" id="ARBA00022989"/>
    </source>
</evidence>
<feature type="transmembrane region" description="Helical" evidence="6">
    <location>
        <begin position="228"/>
        <end position="249"/>
    </location>
</feature>
<feature type="transmembrane region" description="Helical" evidence="6">
    <location>
        <begin position="1115"/>
        <end position="1133"/>
    </location>
</feature>
<organism evidence="7 8">
    <name type="scientific">Digitaria exilis</name>
    <dbReference type="NCBI Taxonomy" id="1010633"/>
    <lineage>
        <taxon>Eukaryota</taxon>
        <taxon>Viridiplantae</taxon>
        <taxon>Streptophyta</taxon>
        <taxon>Embryophyta</taxon>
        <taxon>Tracheophyta</taxon>
        <taxon>Spermatophyta</taxon>
        <taxon>Magnoliopsida</taxon>
        <taxon>Liliopsida</taxon>
        <taxon>Poales</taxon>
        <taxon>Poaceae</taxon>
        <taxon>PACMAD clade</taxon>
        <taxon>Panicoideae</taxon>
        <taxon>Panicodae</taxon>
        <taxon>Paniceae</taxon>
        <taxon>Anthephorinae</taxon>
        <taxon>Digitaria</taxon>
    </lineage>
</organism>
<feature type="transmembrane region" description="Helical" evidence="6">
    <location>
        <begin position="697"/>
        <end position="715"/>
    </location>
</feature>
<comment type="similarity">
    <text evidence="2">Belongs to the TMEM45 family.</text>
</comment>
<gene>
    <name evidence="7" type="ORF">HU200_002302</name>
</gene>
<dbReference type="Pfam" id="PF04819">
    <property type="entry name" value="DUF716"/>
    <property type="match status" value="3"/>
</dbReference>
<evidence type="ECO:0000256" key="2">
    <source>
        <dbReference type="ARBA" id="ARBA00006948"/>
    </source>
</evidence>
<protein>
    <submittedName>
        <fullName evidence="7">Uncharacterized protein</fullName>
    </submittedName>
</protein>
<dbReference type="Proteomes" id="UP000636709">
    <property type="component" value="Unassembled WGS sequence"/>
</dbReference>
<proteinExistence type="inferred from homology"/>
<feature type="transmembrane region" description="Helical" evidence="6">
    <location>
        <begin position="1026"/>
        <end position="1047"/>
    </location>
</feature>
<comment type="caution">
    <text evidence="7">The sequence shown here is derived from an EMBL/GenBank/DDBJ whole genome shotgun (WGS) entry which is preliminary data.</text>
</comment>
<sequence length="1182" mass="130379">MRHLECGEVILVNGCGKANGVGPPWGHGHELDLEGHRLIRWVFMGFTEPIDPIVSSLSLSIGAAAVQSHGEDAMGTLGGHVAPGAFFFLIGLWQLFGHTRLFLLQRSSYVAPVWFPVRGRGRGVRHIELVMIIVGSVISISMELFIVQAKHQPFDDDGTIPSVHLHNFEHASISLAWLVFAAATIHMDKARTPMRDAVSQLVAAAAFAQQLLIFHFHSADHTGVQGRYHRLLEMVISVTLATSLLLIPYQRSIVLSMVRSASLVFQGVWFAVMGVMMWTPALVPKGCFINDEEGLEVVRCRTQEALDRAKSLVNLQFYWYMTGTMAFVVVFYLQMAKMYQEQPQYVPLVVKGGSGSRFSIGEIRDEEDDDFGAAKDGLGHEVNPRQGRLEEASEAATSSKCCKEGYKGVDDALQTFLKPRTIFHQPFNKQFKATPPHATINSSLSSRPLLISPYRRAMGTLVGHVAPGAGFLLIGLWHLFSHTRLFLLRPRSYAAPVWFPVRGVRHLELILIFIGTAMSILMELVIGPEKHQPFDVDGTIPSNHLHNFEHASISLGLLLFAALTIHMDRAVAPNRDAVSQLVAAAAFAQQLLIFHLHSADHMGVEGQFHRLLQTVIAVTLATTLLGIPYPRSFTVSLVRSGSLVFQGVWFIAMGVMLWTPGLVPKGCFLNLEEGHDVVRCRTGEALERAKSLVNLQFSWYLTGTVVFVVILYLLLTKLYPEEPQYVPLVMGGSSGGDRDGRFSIEDDHDDDVDENDDLEAAKRGFGQVVSGTRPMEIERQHQRLTRCCLFGAPHASDTLRGVLHEFGAIEHDAASSEKCELHELFASLSLTQRPSLPAPAPSVAWTNTNPPTLPPQESIKEAIDLLAMAGGTPRNSIGHILPGAGFLAVGLWHLFNHIKLFSLRPDAYVAPVWFPAPRVRHLELILVIAGSAVEFAMEMFIDHSTFLPFDADGSIPSDRLHNHEHAIICLALLLYAASALHLDRAAATPRRGRDAISLLLVAVVFAQELLVFHFHSTDHAGLEGHFHWLLQLVVAACLATALLGVGLPRSFAVGLVRSACVAFQGVWFIVIGAMVWVPSRVPKGCSLVEEDGRATVRCHSEASLHRAKALANLQFGWYLSFMTVFVVVLYLYVCKRYPAEAAYVRVPEAGEEEEHLEERKCGVMRDGDGDDVHGFTTLEIEV</sequence>
<evidence type="ECO:0000256" key="6">
    <source>
        <dbReference type="SAM" id="Phobius"/>
    </source>
</evidence>
<feature type="transmembrane region" description="Helical" evidence="6">
    <location>
        <begin position="457"/>
        <end position="480"/>
    </location>
</feature>
<feature type="transmembrane region" description="Helical" evidence="6">
    <location>
        <begin position="127"/>
        <end position="147"/>
    </location>
</feature>
<dbReference type="EMBL" id="JACEFO010000157">
    <property type="protein sequence ID" value="KAF8779720.1"/>
    <property type="molecule type" value="Genomic_DNA"/>
</dbReference>
<feature type="transmembrane region" description="Helical" evidence="6">
    <location>
        <begin position="995"/>
        <end position="1014"/>
    </location>
</feature>
<keyword evidence="5 6" id="KW-0472">Membrane</keyword>
<evidence type="ECO:0000313" key="7">
    <source>
        <dbReference type="EMBL" id="KAF8779720.1"/>
    </source>
</evidence>
<evidence type="ECO:0000256" key="1">
    <source>
        <dbReference type="ARBA" id="ARBA00004141"/>
    </source>
</evidence>
<feature type="transmembrane region" description="Helical" evidence="6">
    <location>
        <begin position="611"/>
        <end position="631"/>
    </location>
</feature>
<feature type="transmembrane region" description="Helical" evidence="6">
    <location>
        <begin position="509"/>
        <end position="526"/>
    </location>
</feature>
<keyword evidence="3 6" id="KW-0812">Transmembrane</keyword>
<feature type="transmembrane region" description="Helical" evidence="6">
    <location>
        <begin position="261"/>
        <end position="283"/>
    </location>
</feature>
<dbReference type="GO" id="GO:0016020">
    <property type="term" value="C:membrane"/>
    <property type="evidence" value="ECO:0007669"/>
    <property type="project" value="UniProtKB-SubCell"/>
</dbReference>
<evidence type="ECO:0000256" key="3">
    <source>
        <dbReference type="ARBA" id="ARBA00022692"/>
    </source>
</evidence>
<dbReference type="OrthoDB" id="551896at2759"/>
<feature type="transmembrane region" description="Helical" evidence="6">
    <location>
        <begin position="577"/>
        <end position="599"/>
    </location>
</feature>
<evidence type="ECO:0000313" key="8">
    <source>
        <dbReference type="Proteomes" id="UP000636709"/>
    </source>
</evidence>
<keyword evidence="8" id="KW-1185">Reference proteome</keyword>
<dbReference type="AlphaFoldDB" id="A0A835KZC5"/>
<feature type="transmembrane region" description="Helical" evidence="6">
    <location>
        <begin position="643"/>
        <end position="663"/>
    </location>
</feature>
<reference evidence="7" key="1">
    <citation type="submission" date="2020-07" db="EMBL/GenBank/DDBJ databases">
        <title>Genome sequence and genetic diversity analysis of an under-domesticated orphan crop, white fonio (Digitaria exilis).</title>
        <authorList>
            <person name="Bennetzen J.L."/>
            <person name="Chen S."/>
            <person name="Ma X."/>
            <person name="Wang X."/>
            <person name="Yssel A.E.J."/>
            <person name="Chaluvadi S.R."/>
            <person name="Johnson M."/>
            <person name="Gangashetty P."/>
            <person name="Hamidou F."/>
            <person name="Sanogo M.D."/>
            <person name="Zwaenepoel A."/>
            <person name="Wallace J."/>
            <person name="Van De Peer Y."/>
            <person name="Van Deynze A."/>
        </authorList>
    </citation>
    <scope>NUCLEOTIDE SEQUENCE</scope>
    <source>
        <tissue evidence="7">Leaves</tissue>
    </source>
</reference>
<feature type="transmembrane region" description="Helical" evidence="6">
    <location>
        <begin position="965"/>
        <end position="983"/>
    </location>
</feature>
<feature type="transmembrane region" description="Helical" evidence="6">
    <location>
        <begin position="317"/>
        <end position="335"/>
    </location>
</feature>
<keyword evidence="4 6" id="KW-1133">Transmembrane helix</keyword>
<feature type="transmembrane region" description="Helical" evidence="6">
    <location>
        <begin position="197"/>
        <end position="216"/>
    </location>
</feature>
<accession>A0A835KZC5</accession>
<feature type="transmembrane region" description="Helical" evidence="6">
    <location>
        <begin position="876"/>
        <end position="895"/>
    </location>
</feature>
<feature type="transmembrane region" description="Helical" evidence="6">
    <location>
        <begin position="1059"/>
        <end position="1077"/>
    </location>
</feature>
<dbReference type="PANTHER" id="PTHR46285">
    <property type="entry name" value="PROTEINASE INHIBITOR I4, SERPIN (DUF716)-RELATED"/>
    <property type="match status" value="1"/>
</dbReference>